<feature type="coiled-coil region" evidence="1">
    <location>
        <begin position="122"/>
        <end position="156"/>
    </location>
</feature>
<sequence>MNNTLTDFDWNDKGDRAWLTEYFLDSTRKLKSDISIPNIKGTREAKSQELFELFFEKLQGGTEHDKKIRKNVMSAWRKKLKQRENHKQINIELTSDEYDKLISLKDLKELEGKKATIKDTILDLIYNEYGEHQDIRQELEKELRKEITQEMRKKARAEVPKRSVKSPVEIESISNNHQAEQIEDKAQVESQIIAKIEALNNDTNARFEKLESMLSGLIIPQEQHNIDAPLKLELVTKTFTESNANTVIDAINRIHKTIKYNKIDPKSHTVLSSWIKKNEIDVSEEEALHAKKWHTEWVNKSQETKNKCNIIDELKNINAPESVKAIIITHATNIYNELLKFYLQTDVQICNIANEWENIESLVHKSKGDKWLKPLSTMNNHFKQLMTSYFNTIDVSTEIESYGAFSIGSISITLTDYHILALVPWSLSTIGLTSCDLSNTLSITNSKHPALTEVDKVVRDIMKKSEKVKTNDIQILTANDELINIGISMFEPESYFLYIDPAIDSKMN</sequence>
<evidence type="ECO:0000313" key="3">
    <source>
        <dbReference type="Proteomes" id="UP000239263"/>
    </source>
</evidence>
<keyword evidence="1" id="KW-0175">Coiled coil</keyword>
<comment type="caution">
    <text evidence="2">The sequence shown here is derived from an EMBL/GenBank/DDBJ whole genome shotgun (WGS) entry which is preliminary data.</text>
</comment>
<evidence type="ECO:0000313" key="2">
    <source>
        <dbReference type="EMBL" id="PQJ89909.1"/>
    </source>
</evidence>
<dbReference type="EMBL" id="MSCO01000001">
    <property type="protein sequence ID" value="PQJ89909.1"/>
    <property type="molecule type" value="Genomic_DNA"/>
</dbReference>
<accession>A0A2S7XEZ2</accession>
<dbReference type="Proteomes" id="UP000239263">
    <property type="component" value="Unassembled WGS sequence"/>
</dbReference>
<dbReference type="RefSeq" id="WP_105055359.1">
    <property type="nucleotide sequence ID" value="NZ_CAWNRT010000001.1"/>
</dbReference>
<protein>
    <submittedName>
        <fullName evidence="2">Uncharacterized protein</fullName>
    </submittedName>
</protein>
<dbReference type="OrthoDB" id="9866860at2"/>
<proteinExistence type="predicted"/>
<reference evidence="2 3" key="1">
    <citation type="submission" date="2016-12" db="EMBL/GenBank/DDBJ databases">
        <title>Diversity of luminous bacteria.</title>
        <authorList>
            <person name="Yoshizawa S."/>
            <person name="Kogure K."/>
        </authorList>
    </citation>
    <scope>NUCLEOTIDE SEQUENCE [LARGE SCALE GENOMIC DNA]</scope>
    <source>
        <strain evidence="2 3">ATCC 33715</strain>
    </source>
</reference>
<evidence type="ECO:0000256" key="1">
    <source>
        <dbReference type="SAM" id="Coils"/>
    </source>
</evidence>
<name>A0A2S7XEZ2_9GAMM</name>
<organism evidence="2 3">
    <name type="scientific">Aliivibrio sifiae</name>
    <dbReference type="NCBI Taxonomy" id="566293"/>
    <lineage>
        <taxon>Bacteria</taxon>
        <taxon>Pseudomonadati</taxon>
        <taxon>Pseudomonadota</taxon>
        <taxon>Gammaproteobacteria</taxon>
        <taxon>Vibrionales</taxon>
        <taxon>Vibrionaceae</taxon>
        <taxon>Aliivibrio</taxon>
    </lineage>
</organism>
<dbReference type="AlphaFoldDB" id="A0A2S7XEZ2"/>
<gene>
    <name evidence="2" type="ORF">BTO22_10080</name>
</gene>